<evidence type="ECO:0000256" key="4">
    <source>
        <dbReference type="ARBA" id="ARBA00022842"/>
    </source>
</evidence>
<evidence type="ECO:0000256" key="6">
    <source>
        <dbReference type="ARBA" id="ARBA00023014"/>
    </source>
</evidence>
<keyword evidence="6" id="KW-0411">Iron-sulfur</keyword>
<evidence type="ECO:0000313" key="9">
    <source>
        <dbReference type="EMBL" id="AIW03906.1"/>
    </source>
</evidence>
<dbReference type="InterPro" id="IPR058240">
    <property type="entry name" value="rSAM_sf"/>
</dbReference>
<dbReference type="GO" id="GO:0046872">
    <property type="term" value="F:metal ion binding"/>
    <property type="evidence" value="ECO:0007669"/>
    <property type="project" value="UniProtKB-KW"/>
</dbReference>
<name>A0A0A0RTJ1_9CAUD</name>
<dbReference type="RefSeq" id="YP_009151987.1">
    <property type="nucleotide sequence ID" value="NC_027378.1"/>
</dbReference>
<dbReference type="PIRSF" id="PIRSF000370">
    <property type="entry name" value="QueE"/>
    <property type="match status" value="1"/>
</dbReference>
<dbReference type="GO" id="GO:0051539">
    <property type="term" value="F:4 iron, 4 sulfur cluster binding"/>
    <property type="evidence" value="ECO:0007669"/>
    <property type="project" value="UniProtKB-KW"/>
</dbReference>
<dbReference type="GeneID" id="24608654"/>
<dbReference type="Pfam" id="PF13353">
    <property type="entry name" value="Fer4_12"/>
    <property type="match status" value="1"/>
</dbReference>
<sequence>MNINQQAPESRSKENDMYLDVHSVFSTIQGEGPFCGQPAVFVRLAGCNLQCPGCDTDYTVGRSLYHIVDIMRLIESRKLESGNSTSLVVITGGEPFRQQINPFIEQLLSRGYLVQIETNGSMPLPKNFSQLPVIVCSPKTSKIHPSVLRRANAFKYVLKACCVNVEDGLPLQALDHQATPFIARPPKGFKGKIYLQPMDEQDEDLNHSNIQAVVQSCMKHGYTLQLQVHKYIGVE</sequence>
<dbReference type="KEGG" id="vg:24608654"/>
<evidence type="ECO:0000259" key="8">
    <source>
        <dbReference type="PROSITE" id="PS51918"/>
    </source>
</evidence>
<dbReference type="InterPro" id="IPR013785">
    <property type="entry name" value="Aldolase_TIM"/>
</dbReference>
<dbReference type="PROSITE" id="PS51918">
    <property type="entry name" value="RADICAL_SAM"/>
    <property type="match status" value="1"/>
</dbReference>
<reference evidence="9 10" key="1">
    <citation type="submission" date="2014-07" db="EMBL/GenBank/DDBJ databases">
        <title>The Complete Genome of Enterotoxigenic Escherichia coli Siphophage Seurat.</title>
        <authorList>
            <person name="Doan D.P."/>
            <person name="Lessor L.E."/>
            <person name="Hernandez A.C."/>
            <person name="Everett G.F.K."/>
        </authorList>
    </citation>
    <scope>NUCLEOTIDE SEQUENCE [LARGE SCALE GENOMIC DNA]</scope>
</reference>
<keyword evidence="10" id="KW-1185">Reference proteome</keyword>
<dbReference type="GO" id="GO:0016829">
    <property type="term" value="F:lyase activity"/>
    <property type="evidence" value="ECO:0007669"/>
    <property type="project" value="UniProtKB-KW"/>
</dbReference>
<evidence type="ECO:0000256" key="3">
    <source>
        <dbReference type="ARBA" id="ARBA00022723"/>
    </source>
</evidence>
<accession>A0A0A0RTJ1</accession>
<gene>
    <name evidence="9" type="ORF">CPT_Seurat43</name>
</gene>
<keyword evidence="5" id="KW-0408">Iron</keyword>
<dbReference type="InterPro" id="IPR007197">
    <property type="entry name" value="rSAM"/>
</dbReference>
<keyword evidence="1" id="KW-0004">4Fe-4S</keyword>
<dbReference type="Gene3D" id="3.20.20.70">
    <property type="entry name" value="Aldolase class I"/>
    <property type="match status" value="1"/>
</dbReference>
<dbReference type="HAMAP" id="MF_00917">
    <property type="entry name" value="QueE"/>
    <property type="match status" value="1"/>
</dbReference>
<protein>
    <submittedName>
        <fullName evidence="9">Queuosine biosynthesis protein QueE</fullName>
    </submittedName>
</protein>
<dbReference type="CDD" id="cd01335">
    <property type="entry name" value="Radical_SAM"/>
    <property type="match status" value="1"/>
</dbReference>
<dbReference type="SMR" id="A0A0A0RTJ1"/>
<organism evidence="9 10">
    <name type="scientific">Escherichia phage Seurat</name>
    <dbReference type="NCBI Taxonomy" id="1540098"/>
    <lineage>
        <taxon>Viruses</taxon>
        <taxon>Duplodnaviria</taxon>
        <taxon>Heunggongvirae</taxon>
        <taxon>Uroviricota</taxon>
        <taxon>Caudoviricetes</taxon>
        <taxon>Queuovirinae</taxon>
        <taxon>Seuratvirus</taxon>
        <taxon>Seuratvirus seurat</taxon>
    </lineage>
</organism>
<dbReference type="PANTHER" id="PTHR42836">
    <property type="entry name" value="7-CARBOXY-7-DEAZAGUANINE SYNTHASE"/>
    <property type="match status" value="1"/>
</dbReference>
<keyword evidence="3" id="KW-0479">Metal-binding</keyword>
<dbReference type="Proteomes" id="UP000030205">
    <property type="component" value="Segment"/>
</dbReference>
<feature type="domain" description="Radical SAM core" evidence="8">
    <location>
        <begin position="34"/>
        <end position="235"/>
    </location>
</feature>
<evidence type="ECO:0000256" key="1">
    <source>
        <dbReference type="ARBA" id="ARBA00022485"/>
    </source>
</evidence>
<dbReference type="InterPro" id="IPR024924">
    <property type="entry name" value="7-CO-7-deazaguanine_synth-like"/>
</dbReference>
<keyword evidence="4" id="KW-0460">Magnesium</keyword>
<dbReference type="SFLD" id="SFLDS00029">
    <property type="entry name" value="Radical_SAM"/>
    <property type="match status" value="1"/>
</dbReference>
<dbReference type="OrthoDB" id="5981at10239"/>
<proteinExistence type="inferred from homology"/>
<evidence type="ECO:0000256" key="5">
    <source>
        <dbReference type="ARBA" id="ARBA00023004"/>
    </source>
</evidence>
<evidence type="ECO:0000256" key="2">
    <source>
        <dbReference type="ARBA" id="ARBA00022691"/>
    </source>
</evidence>
<keyword evidence="7" id="KW-0456">Lyase</keyword>
<dbReference type="EMBL" id="KM236243">
    <property type="protein sequence ID" value="AIW03906.1"/>
    <property type="molecule type" value="Genomic_DNA"/>
</dbReference>
<dbReference type="SUPFAM" id="SSF102114">
    <property type="entry name" value="Radical SAM enzymes"/>
    <property type="match status" value="1"/>
</dbReference>
<dbReference type="PANTHER" id="PTHR42836:SF1">
    <property type="entry name" value="7-CARBOXY-7-DEAZAGUANINE SYNTHASE"/>
    <property type="match status" value="1"/>
</dbReference>
<keyword evidence="2" id="KW-0949">S-adenosyl-L-methionine</keyword>
<evidence type="ECO:0000313" key="10">
    <source>
        <dbReference type="Proteomes" id="UP000030205"/>
    </source>
</evidence>
<evidence type="ECO:0000256" key="7">
    <source>
        <dbReference type="ARBA" id="ARBA00023239"/>
    </source>
</evidence>